<evidence type="ECO:0000256" key="6">
    <source>
        <dbReference type="PROSITE-ProRule" id="PRU00094"/>
    </source>
</evidence>
<name>A0A8T0MRM5_PANVG</name>
<dbReference type="PROSITE" id="PS50114">
    <property type="entry name" value="GATA_ZN_FINGER_2"/>
    <property type="match status" value="1"/>
</dbReference>
<dbReference type="SMART" id="SM00401">
    <property type="entry name" value="ZnF_GATA"/>
    <property type="match status" value="1"/>
</dbReference>
<dbReference type="PANTHER" id="PTHR45658">
    <property type="entry name" value="GATA TRANSCRIPTION FACTOR"/>
    <property type="match status" value="1"/>
</dbReference>
<dbReference type="Pfam" id="PF00320">
    <property type="entry name" value="GATA"/>
    <property type="match status" value="1"/>
</dbReference>
<dbReference type="GO" id="GO:0030154">
    <property type="term" value="P:cell differentiation"/>
    <property type="evidence" value="ECO:0007669"/>
    <property type="project" value="TreeGrafter"/>
</dbReference>
<protein>
    <recommendedName>
        <fullName evidence="8">GATA-type domain-containing protein</fullName>
    </recommendedName>
</protein>
<dbReference type="SUPFAM" id="SSF57716">
    <property type="entry name" value="Glucocorticoid receptor-like (DNA-binding domain)"/>
    <property type="match status" value="1"/>
</dbReference>
<evidence type="ECO:0000313" key="10">
    <source>
        <dbReference type="Proteomes" id="UP000823388"/>
    </source>
</evidence>
<dbReference type="InterPro" id="IPR051140">
    <property type="entry name" value="GATA_TF"/>
</dbReference>
<organism evidence="9 10">
    <name type="scientific">Panicum virgatum</name>
    <name type="common">Blackwell switchgrass</name>
    <dbReference type="NCBI Taxonomy" id="38727"/>
    <lineage>
        <taxon>Eukaryota</taxon>
        <taxon>Viridiplantae</taxon>
        <taxon>Streptophyta</taxon>
        <taxon>Embryophyta</taxon>
        <taxon>Tracheophyta</taxon>
        <taxon>Spermatophyta</taxon>
        <taxon>Magnoliopsida</taxon>
        <taxon>Liliopsida</taxon>
        <taxon>Poales</taxon>
        <taxon>Poaceae</taxon>
        <taxon>PACMAD clade</taxon>
        <taxon>Panicoideae</taxon>
        <taxon>Panicodae</taxon>
        <taxon>Paniceae</taxon>
        <taxon>Panicinae</taxon>
        <taxon>Panicum</taxon>
        <taxon>Panicum sect. Hiantes</taxon>
    </lineage>
</organism>
<dbReference type="GO" id="GO:0043565">
    <property type="term" value="F:sequence-specific DNA binding"/>
    <property type="evidence" value="ECO:0007669"/>
    <property type="project" value="InterPro"/>
</dbReference>
<dbReference type="PANTHER" id="PTHR45658:SF146">
    <property type="entry name" value="GATA-TYPE DOMAIN-CONTAINING PROTEIN"/>
    <property type="match status" value="1"/>
</dbReference>
<evidence type="ECO:0000256" key="1">
    <source>
        <dbReference type="ARBA" id="ARBA00005694"/>
    </source>
</evidence>
<dbReference type="EMBL" id="CM029054">
    <property type="protein sequence ID" value="KAG2537714.1"/>
    <property type="molecule type" value="Genomic_DNA"/>
</dbReference>
<evidence type="ECO:0000313" key="9">
    <source>
        <dbReference type="EMBL" id="KAG2537714.1"/>
    </source>
</evidence>
<evidence type="ECO:0000256" key="7">
    <source>
        <dbReference type="SAM" id="MobiDB-lite"/>
    </source>
</evidence>
<feature type="region of interest" description="Disordered" evidence="7">
    <location>
        <begin position="230"/>
        <end position="251"/>
    </location>
</feature>
<evidence type="ECO:0000259" key="8">
    <source>
        <dbReference type="PROSITE" id="PS50114"/>
    </source>
</evidence>
<dbReference type="CDD" id="cd00202">
    <property type="entry name" value="ZnF_GATA"/>
    <property type="match status" value="1"/>
</dbReference>
<proteinExistence type="inferred from homology"/>
<sequence>MVVVDALHDDSAAAIADYLFGGGADLQLFLDHVAVEVKASGGDGDEGEEELEWLSNKDAFPTVETMGPSAPRPRTKGARRPRWEVASSTPRAPVVARAPPAGWRCRHCGTNRTPQRREGPDGPSTLCNACGVRYRSGRLVPEYRPARSPTFSPELHSNQHRLVVEMRRRREAAAQASVAAAGNSEEKGGEKLECLSKKGEFLAEQVMAVAAAGPRTEGMRRPRKAVEWPAIAWSPPPPPRAPAVAGRRPSLEGGAGVAVEQGRAPDGGDDGVGGCAAADRGRAAVSAHGGLNPAASLAAATAAGRPCQQSGTEKAPQWLVGYRSSCMVPELRFDWHNRVKLHCRAVRVANFCPATAGDGEEGKEELSWPWPSNNDAFPAVKAMPTPAARPQTKGVRRRRRVVEVSPPRTPPPSRRRSRRAGAVAVEQGRAGDGVAAAVEGRVAVPADGVARWQPRPGLRRRLGGSAGTAGRRRRRSGARVPRGAGPCATRVACGTRPAAWCRSTGRRAAPPSPRVCTPTATTRSFGCAAAGRSRRRPPVPPPLRATSEGFCLTISLIWRFN</sequence>
<dbReference type="GO" id="GO:0008270">
    <property type="term" value="F:zinc ion binding"/>
    <property type="evidence" value="ECO:0007669"/>
    <property type="project" value="UniProtKB-KW"/>
</dbReference>
<feature type="region of interest" description="Disordered" evidence="7">
    <location>
        <begin position="377"/>
        <end position="428"/>
    </location>
</feature>
<evidence type="ECO:0000256" key="3">
    <source>
        <dbReference type="ARBA" id="ARBA00022771"/>
    </source>
</evidence>
<dbReference type="Gene3D" id="3.30.50.10">
    <property type="entry name" value="Erythroid Transcription Factor GATA-1, subunit A"/>
    <property type="match status" value="1"/>
</dbReference>
<dbReference type="InterPro" id="IPR013088">
    <property type="entry name" value="Znf_NHR/GATA"/>
</dbReference>
<keyword evidence="2" id="KW-0479">Metal-binding</keyword>
<reference evidence="9" key="1">
    <citation type="submission" date="2020-05" db="EMBL/GenBank/DDBJ databases">
        <title>WGS assembly of Panicum virgatum.</title>
        <authorList>
            <person name="Lovell J.T."/>
            <person name="Jenkins J."/>
            <person name="Shu S."/>
            <person name="Juenger T.E."/>
            <person name="Schmutz J."/>
        </authorList>
    </citation>
    <scope>NUCLEOTIDE SEQUENCE</scope>
    <source>
        <strain evidence="9">AP13</strain>
    </source>
</reference>
<evidence type="ECO:0000256" key="5">
    <source>
        <dbReference type="ARBA" id="ARBA00023159"/>
    </source>
</evidence>
<gene>
    <name evidence="9" type="ORF">PVAP13_9NG267700</name>
</gene>
<dbReference type="GO" id="GO:0005634">
    <property type="term" value="C:nucleus"/>
    <property type="evidence" value="ECO:0007669"/>
    <property type="project" value="TreeGrafter"/>
</dbReference>
<accession>A0A8T0MRM5</accession>
<feature type="region of interest" description="Disordered" evidence="7">
    <location>
        <begin position="454"/>
        <end position="485"/>
    </location>
</feature>
<dbReference type="Proteomes" id="UP000823388">
    <property type="component" value="Chromosome 9N"/>
</dbReference>
<comment type="caution">
    <text evidence="9">The sequence shown here is derived from an EMBL/GenBank/DDBJ whole genome shotgun (WGS) entry which is preliminary data.</text>
</comment>
<dbReference type="GO" id="GO:0006355">
    <property type="term" value="P:regulation of DNA-templated transcription"/>
    <property type="evidence" value="ECO:0007669"/>
    <property type="project" value="InterPro"/>
</dbReference>
<feature type="region of interest" description="Disordered" evidence="7">
    <location>
        <begin position="61"/>
        <end position="92"/>
    </location>
</feature>
<evidence type="ECO:0000256" key="2">
    <source>
        <dbReference type="ARBA" id="ARBA00022723"/>
    </source>
</evidence>
<keyword evidence="10" id="KW-1185">Reference proteome</keyword>
<evidence type="ECO:0000256" key="4">
    <source>
        <dbReference type="ARBA" id="ARBA00022833"/>
    </source>
</evidence>
<dbReference type="AlphaFoldDB" id="A0A8T0MRM5"/>
<comment type="similarity">
    <text evidence="1">Belongs to the type IV zinc-finger family. Class A subfamily.</text>
</comment>
<keyword evidence="4" id="KW-0862">Zinc</keyword>
<feature type="domain" description="GATA-type" evidence="8">
    <location>
        <begin position="99"/>
        <end position="135"/>
    </location>
</feature>
<keyword evidence="5" id="KW-0010">Activator</keyword>
<keyword evidence="3 6" id="KW-0863">Zinc-finger</keyword>
<dbReference type="InterPro" id="IPR000679">
    <property type="entry name" value="Znf_GATA"/>
</dbReference>